<dbReference type="InterPro" id="IPR011701">
    <property type="entry name" value="MFS"/>
</dbReference>
<dbReference type="Gene3D" id="1.20.1250.20">
    <property type="entry name" value="MFS general substrate transporter like domains"/>
    <property type="match status" value="1"/>
</dbReference>
<dbReference type="PROSITE" id="PS50850">
    <property type="entry name" value="MFS"/>
    <property type="match status" value="1"/>
</dbReference>
<feature type="compositionally biased region" description="Polar residues" evidence="6">
    <location>
        <begin position="622"/>
        <end position="633"/>
    </location>
</feature>
<feature type="transmembrane region" description="Helical" evidence="7">
    <location>
        <begin position="561"/>
        <end position="580"/>
    </location>
</feature>
<comment type="caution">
    <text evidence="9">The sequence shown here is derived from an EMBL/GenBank/DDBJ whole genome shotgun (WGS) entry which is preliminary data.</text>
</comment>
<evidence type="ECO:0000256" key="6">
    <source>
        <dbReference type="SAM" id="MobiDB-lite"/>
    </source>
</evidence>
<feature type="transmembrane region" description="Helical" evidence="7">
    <location>
        <begin position="348"/>
        <end position="369"/>
    </location>
</feature>
<protein>
    <submittedName>
        <fullName evidence="9">Major Facilitator Superfamily protein</fullName>
    </submittedName>
</protein>
<dbReference type="SUPFAM" id="SSF103473">
    <property type="entry name" value="MFS general substrate transporter"/>
    <property type="match status" value="1"/>
</dbReference>
<evidence type="ECO:0000256" key="4">
    <source>
        <dbReference type="ARBA" id="ARBA00022989"/>
    </source>
</evidence>
<feature type="domain" description="Major facilitator superfamily (MFS) profile" evidence="8">
    <location>
        <begin position="89"/>
        <end position="584"/>
    </location>
</feature>
<dbReference type="PANTHER" id="PTHR23501">
    <property type="entry name" value="MAJOR FACILITATOR SUPERFAMILY"/>
    <property type="match status" value="1"/>
</dbReference>
<feature type="region of interest" description="Disordered" evidence="6">
    <location>
        <begin position="1"/>
        <end position="71"/>
    </location>
</feature>
<dbReference type="PANTHER" id="PTHR23501:SF198">
    <property type="entry name" value="AZOLE RESISTANCE PROTEIN 1-RELATED"/>
    <property type="match status" value="1"/>
</dbReference>
<dbReference type="Proteomes" id="UP000590412">
    <property type="component" value="Unassembled WGS sequence"/>
</dbReference>
<feature type="transmembrane region" description="Helical" evidence="7">
    <location>
        <begin position="381"/>
        <end position="403"/>
    </location>
</feature>
<comment type="similarity">
    <text evidence="2">Belongs to the major facilitator superfamily. TCR/Tet family.</text>
</comment>
<name>A0A8X7NKE3_CANPA</name>
<dbReference type="EMBL" id="JABWAB010000005">
    <property type="protein sequence ID" value="KAF6051160.1"/>
    <property type="molecule type" value="Genomic_DNA"/>
</dbReference>
<dbReference type="CDD" id="cd17502">
    <property type="entry name" value="MFS_Azr1_MDR_like"/>
    <property type="match status" value="1"/>
</dbReference>
<evidence type="ECO:0000256" key="3">
    <source>
        <dbReference type="ARBA" id="ARBA00022692"/>
    </source>
</evidence>
<feature type="transmembrane region" description="Helical" evidence="7">
    <location>
        <begin position="179"/>
        <end position="199"/>
    </location>
</feature>
<gene>
    <name evidence="9" type="ORF">FOB60_003828</name>
</gene>
<dbReference type="GO" id="GO:0022857">
    <property type="term" value="F:transmembrane transporter activity"/>
    <property type="evidence" value="ECO:0007669"/>
    <property type="project" value="InterPro"/>
</dbReference>
<dbReference type="FunFam" id="1.20.1720.10:FF:000014">
    <property type="entry name" value="MFS drug transporter, putative"/>
    <property type="match status" value="1"/>
</dbReference>
<keyword evidence="4 7" id="KW-1133">Transmembrane helix</keyword>
<evidence type="ECO:0000259" key="8">
    <source>
        <dbReference type="PROSITE" id="PS50850"/>
    </source>
</evidence>
<evidence type="ECO:0000313" key="10">
    <source>
        <dbReference type="Proteomes" id="UP000590412"/>
    </source>
</evidence>
<evidence type="ECO:0000256" key="1">
    <source>
        <dbReference type="ARBA" id="ARBA00004141"/>
    </source>
</evidence>
<feature type="compositionally biased region" description="Basic and acidic residues" evidence="6">
    <location>
        <begin position="607"/>
        <end position="618"/>
    </location>
</feature>
<feature type="compositionally biased region" description="Low complexity" evidence="6">
    <location>
        <begin position="34"/>
        <end position="49"/>
    </location>
</feature>
<dbReference type="InterPro" id="IPR036259">
    <property type="entry name" value="MFS_trans_sf"/>
</dbReference>
<feature type="transmembrane region" description="Helical" evidence="7">
    <location>
        <begin position="280"/>
        <end position="300"/>
    </location>
</feature>
<evidence type="ECO:0000256" key="2">
    <source>
        <dbReference type="ARBA" id="ARBA00007520"/>
    </source>
</evidence>
<feature type="transmembrane region" description="Helical" evidence="7">
    <location>
        <begin position="415"/>
        <end position="433"/>
    </location>
</feature>
<feature type="transmembrane region" description="Helical" evidence="7">
    <location>
        <begin position="155"/>
        <end position="173"/>
    </location>
</feature>
<feature type="compositionally biased region" description="Polar residues" evidence="6">
    <location>
        <begin position="1"/>
        <end position="32"/>
    </location>
</feature>
<dbReference type="GO" id="GO:0005886">
    <property type="term" value="C:plasma membrane"/>
    <property type="evidence" value="ECO:0007669"/>
    <property type="project" value="TreeGrafter"/>
</dbReference>
<dbReference type="AlphaFoldDB" id="A0A8X7NKE3"/>
<dbReference type="Pfam" id="PF07690">
    <property type="entry name" value="MFS_1"/>
    <property type="match status" value="1"/>
</dbReference>
<evidence type="ECO:0000256" key="7">
    <source>
        <dbReference type="SAM" id="Phobius"/>
    </source>
</evidence>
<proteinExistence type="inferred from homology"/>
<feature type="transmembrane region" description="Helical" evidence="7">
    <location>
        <begin position="211"/>
        <end position="230"/>
    </location>
</feature>
<feature type="transmembrane region" description="Helical" evidence="7">
    <location>
        <begin position="86"/>
        <end position="112"/>
    </location>
</feature>
<feature type="transmembrane region" description="Helical" evidence="7">
    <location>
        <begin position="124"/>
        <end position="143"/>
    </location>
</feature>
<feature type="region of interest" description="Disordered" evidence="6">
    <location>
        <begin position="589"/>
        <end position="639"/>
    </location>
</feature>
<dbReference type="InterPro" id="IPR020846">
    <property type="entry name" value="MFS_dom"/>
</dbReference>
<organism evidence="9 10">
    <name type="scientific">Candida parapsilosis</name>
    <name type="common">Yeast</name>
    <dbReference type="NCBI Taxonomy" id="5480"/>
    <lineage>
        <taxon>Eukaryota</taxon>
        <taxon>Fungi</taxon>
        <taxon>Dikarya</taxon>
        <taxon>Ascomycota</taxon>
        <taxon>Saccharomycotina</taxon>
        <taxon>Pichiomycetes</taxon>
        <taxon>Debaryomycetaceae</taxon>
        <taxon>Candida/Lodderomyces clade</taxon>
        <taxon>Candida</taxon>
    </lineage>
</organism>
<evidence type="ECO:0000313" key="9">
    <source>
        <dbReference type="EMBL" id="KAF6051160.1"/>
    </source>
</evidence>
<evidence type="ECO:0000256" key="5">
    <source>
        <dbReference type="ARBA" id="ARBA00023136"/>
    </source>
</evidence>
<keyword evidence="5 7" id="KW-0472">Membrane</keyword>
<sequence>MSKKQVNSATSSVKSTDFSGLPQPFTNGNTDDIPQPSQQQQPQQPQQLPEDLEDQSSVGSRHGHFKESDAGDGTLREDQYIHGPRLALCFVSLFLCLFLFALDQTIVATILSTVGNKFDAFENVGWLSSGFLLTMAVFIQPYGKLSIIFGRKWSMVVAIVIFEAGSLMCALASSMNVLIGGRVLAGVGGAGIQGLAFVILSEVVPIDKRPLGMTILSVTFAVASVLGPLIGGAFTTHVTWRWSFYINLPVGGFALAVFLYSFRPPLPKVDIWEELKQFDYIGTFFFISGSVILLLAITFGSSDFPWNSGAVISCFVLGPVLLIIFAIWNFRFSKNQIIGTDVITTPQIIASALSISGVYSASIVTMIYASVYFQVIRDSSAMGAGLHLLPSIIATVISSIVAGGAIQKLKYVKPWGVFSGVLAPIGAGLLSLLRVDSPFSKQVGLLIIMGAATGSQFQPAMLSAQIKAPKTPGGTIMTTTFINASRCLSSAIAATLSDAVYTSSLNNFFKKNIPKASAEVQQSLQSIDISNLMSNNAILRTLDPATEKFIKEQMMKSIQNVFYMCIGLAAITTLACPFVSNKKLPDTKQVAKVEKKKEEIEQGDATEAEKEAQMKELDAELTDSTPQDLPNESNKVETK</sequence>
<feature type="transmembrane region" description="Helical" evidence="7">
    <location>
        <begin position="242"/>
        <end position="260"/>
    </location>
</feature>
<comment type="subcellular location">
    <subcellularLocation>
        <location evidence="1">Membrane</location>
        <topology evidence="1">Multi-pass membrane protein</topology>
    </subcellularLocation>
</comment>
<keyword evidence="3 7" id="KW-0812">Transmembrane</keyword>
<feature type="transmembrane region" description="Helical" evidence="7">
    <location>
        <begin position="306"/>
        <end position="328"/>
    </location>
</feature>
<feature type="compositionally biased region" description="Basic and acidic residues" evidence="6">
    <location>
        <begin position="589"/>
        <end position="600"/>
    </location>
</feature>
<accession>A0A8X7NKE3</accession>
<reference evidence="9" key="1">
    <citation type="submission" date="2020-03" db="EMBL/GenBank/DDBJ databases">
        <title>FDA dAtabase for Regulatory Grade micrObial Sequences (FDA-ARGOS): Supporting development and validation of Infectious Disease Dx tests.</title>
        <authorList>
            <person name="Campos J."/>
            <person name="Goldberg B."/>
            <person name="Tallon L."/>
            <person name="Sadzewicz L."/>
            <person name="Vavikolanu K."/>
            <person name="Mehta A."/>
            <person name="Aluvathingal J."/>
            <person name="Nadendla S."/>
            <person name="Nandy P."/>
            <person name="Geyer C."/>
            <person name="Yan Y."/>
            <person name="Sichtig H."/>
        </authorList>
    </citation>
    <scope>NUCLEOTIDE SEQUENCE [LARGE SCALE GENOMIC DNA]</scope>
    <source>
        <strain evidence="9">FDAARGOS_652</strain>
    </source>
</reference>